<evidence type="ECO:0000313" key="1">
    <source>
        <dbReference type="EMBL" id="QSX76324.1"/>
    </source>
</evidence>
<keyword evidence="2" id="KW-1185">Reference proteome</keyword>
<protein>
    <submittedName>
        <fullName evidence="1">DUF1232 domain-containing protein</fullName>
    </submittedName>
</protein>
<accession>A0ABX7RFZ7</accession>
<name>A0ABX7RFZ7_9GAMM</name>
<evidence type="ECO:0000313" key="2">
    <source>
        <dbReference type="Proteomes" id="UP000663400"/>
    </source>
</evidence>
<dbReference type="Proteomes" id="UP000663400">
    <property type="component" value="Chromosome"/>
</dbReference>
<dbReference type="EMBL" id="CP071517">
    <property type="protein sequence ID" value="QSX76324.1"/>
    <property type="molecule type" value="Genomic_DNA"/>
</dbReference>
<proteinExistence type="predicted"/>
<dbReference type="RefSeq" id="WP_200606040.1">
    <property type="nucleotide sequence ID" value="NZ_CP071517.1"/>
</dbReference>
<sequence length="217" mass="24727">MNAIISNPNQLSASLPTILDVPFEGSGRRHNINGFDLRNADVDRFNGLLARLGRTQSLDTDQLASAARELCDRSIHDFSPPSIRQRLRRIAAVEQMVGDARWEPANDAVDTAQLIVDYARSRDDLIPDWLPKVGRLDDAIVVDAAWPKVFAEVEDYLDYVRLRSLEAHRRGCAVAAFEFGRKDWEQMRYEEAVYAEHERQIRESSYLPGSVSMFRVH</sequence>
<reference evidence="1 2" key="1">
    <citation type="submission" date="2021-02" db="EMBL/GenBank/DDBJ databases">
        <title>Lysobacter arenosi sp. nov., isolated from soil of gangwondo yeongwol, south Korea.</title>
        <authorList>
            <person name="Kim K.R."/>
            <person name="Kim K.H."/>
            <person name="Jeon C.O."/>
        </authorList>
    </citation>
    <scope>NUCLEOTIDE SEQUENCE [LARGE SCALE GENOMIC DNA]</scope>
    <source>
        <strain evidence="1 2">R7</strain>
    </source>
</reference>
<gene>
    <name evidence="1" type="ORF">HIV01_007545</name>
</gene>
<organism evidence="1 2">
    <name type="scientific">Lysobacter arenosi</name>
    <dbReference type="NCBI Taxonomy" id="2795387"/>
    <lineage>
        <taxon>Bacteria</taxon>
        <taxon>Pseudomonadati</taxon>
        <taxon>Pseudomonadota</taxon>
        <taxon>Gammaproteobacteria</taxon>
        <taxon>Lysobacterales</taxon>
        <taxon>Lysobacteraceae</taxon>
        <taxon>Lysobacter</taxon>
    </lineage>
</organism>